<name>A0AA88PVC7_9TELE</name>
<keyword evidence="2" id="KW-0677">Repeat</keyword>
<evidence type="ECO:0000313" key="6">
    <source>
        <dbReference type="EMBL" id="KAK2894659.1"/>
    </source>
</evidence>
<dbReference type="InterPro" id="IPR027417">
    <property type="entry name" value="P-loop_NTPase"/>
</dbReference>
<keyword evidence="1" id="KW-0433">Leucine-rich repeat</keyword>
<keyword evidence="7" id="KW-1185">Reference proteome</keyword>
<dbReference type="GO" id="GO:0005524">
    <property type="term" value="F:ATP binding"/>
    <property type="evidence" value="ECO:0007669"/>
    <property type="project" value="UniProtKB-KW"/>
</dbReference>
<dbReference type="Pfam" id="PF05729">
    <property type="entry name" value="NACHT"/>
    <property type="match status" value="1"/>
</dbReference>
<dbReference type="Pfam" id="PF17776">
    <property type="entry name" value="NLRC4_HD2"/>
    <property type="match status" value="1"/>
</dbReference>
<evidence type="ECO:0000259" key="5">
    <source>
        <dbReference type="PROSITE" id="PS50837"/>
    </source>
</evidence>
<feature type="domain" description="NACHT" evidence="5">
    <location>
        <begin position="209"/>
        <end position="348"/>
    </location>
</feature>
<dbReference type="Gene3D" id="3.80.10.10">
    <property type="entry name" value="Ribonuclease Inhibitor"/>
    <property type="match status" value="7"/>
</dbReference>
<keyword evidence="3" id="KW-0547">Nucleotide-binding</keyword>
<organism evidence="6 7">
    <name type="scientific">Cirrhinus molitorella</name>
    <name type="common">mud carp</name>
    <dbReference type="NCBI Taxonomy" id="172907"/>
    <lineage>
        <taxon>Eukaryota</taxon>
        <taxon>Metazoa</taxon>
        <taxon>Chordata</taxon>
        <taxon>Craniata</taxon>
        <taxon>Vertebrata</taxon>
        <taxon>Euteleostomi</taxon>
        <taxon>Actinopterygii</taxon>
        <taxon>Neopterygii</taxon>
        <taxon>Teleostei</taxon>
        <taxon>Ostariophysi</taxon>
        <taxon>Cypriniformes</taxon>
        <taxon>Cyprinidae</taxon>
        <taxon>Labeoninae</taxon>
        <taxon>Labeonini</taxon>
        <taxon>Cirrhinus</taxon>
    </lineage>
</organism>
<gene>
    <name evidence="6" type="ORF">Q8A67_011888</name>
</gene>
<evidence type="ECO:0000256" key="2">
    <source>
        <dbReference type="ARBA" id="ARBA00022737"/>
    </source>
</evidence>
<dbReference type="PROSITE" id="PS50837">
    <property type="entry name" value="NACHT"/>
    <property type="match status" value="1"/>
</dbReference>
<proteinExistence type="predicted"/>
<dbReference type="InterPro" id="IPR041267">
    <property type="entry name" value="NLRP_HD2"/>
</dbReference>
<evidence type="ECO:0000256" key="4">
    <source>
        <dbReference type="ARBA" id="ARBA00022840"/>
    </source>
</evidence>
<dbReference type="EMBL" id="JAUYZG010000011">
    <property type="protein sequence ID" value="KAK2894659.1"/>
    <property type="molecule type" value="Genomic_DNA"/>
</dbReference>
<dbReference type="InterPro" id="IPR032675">
    <property type="entry name" value="LRR_dom_sf"/>
</dbReference>
<dbReference type="GO" id="GO:0045348">
    <property type="term" value="P:positive regulation of MHC class II biosynthetic process"/>
    <property type="evidence" value="ECO:0007669"/>
    <property type="project" value="TreeGrafter"/>
</dbReference>
<dbReference type="Gene3D" id="3.40.50.300">
    <property type="entry name" value="P-loop containing nucleotide triphosphate hydrolases"/>
    <property type="match status" value="1"/>
</dbReference>
<accession>A0AA88PVC7</accession>
<dbReference type="SMART" id="SM00368">
    <property type="entry name" value="LRR_RI"/>
    <property type="match status" value="13"/>
</dbReference>
<sequence>MRMERMDWPGDIRTQLDREGSAVVELLCEQNRGVLDRIFALVDTKTLDQIQSLPNDRNRISAIVDYFRTSDRNLCTRFLNTVYLYSENIPFPLETTLVSIVGYTPGTNFNHTFETDVSSPSPHVKRPRIDHLQSYTNVLKSMVQQKHELVAHTVVKDIHLDDTWVYLRHRNPPRGKDRTIQPQAFLDNHEGEESEHKVSVESLLKTTSRVVMLLGRAGSGKTLLVHCLGRSWAEGSFPSVHLLFLLEFRQLNLISRDLSLKELLFLYYPACGDVQEQSDVVFEFILSNPEKVCFIIDGYDEFRAKLTHPEKLESIIDPSKPLPMTDLLSGLCNRKFLQGCTVLVTCRPRDVTDMFGSPGFITCELQGFDRLRVKEYAEQYFHNKGDERKKKAVNLLMDNRHLLSMSHIPGLCHICCVCMDHLFSSDGTDLQLPTSLTQIYMQILLAFLKHIDEGVVSGTSPLQRHRTKIAEMSQLALKGLDESTIVFMDIDVSPELQDFGVKSGILSRVKLTREDGSSGCGFTFMHLTMQEFLAALHLMTSQSITESQLKKKLNLKTRWTTKIDPKTVFTDSLHLYVCGLAAEACTSSLVQLKGAEGARAWIQKRQATVRHVLRGFSESTSQTGPKIVELCRCAHETQDAKLAGDIGSRPQFELRNIRLNAVDMDSLAFVTAAANQNVCLDFGGCSIDLDCLEILPSFKNVDHLIFRSRKYDDKFAEALCGILCKLQALRQLDFISGGLTDVGAAKLARALEGCPHITHLNVSDNSLKDEGIREIAETLSKLPNISSVLMGKNSISTDGILTLIERMAACTSVQEVRVEANKEISLFFSQSSDTVCENTDLNNTIEPKNVTVKQSNINVSNVISLCNKLRGFSHITLLDLSNNLLGNKGLKKILDLLPKLGMIQEISVCENGVDMDGVVMLASALCNQKNLRRVDASENGKKKLILSFDTSRRHNSRQLTPIVTGVHLHKKLRYIFVNFLFLLFLTHSDIKPVYMTKLCKQLVKCENLLDIEFSHLKLSNESVEKLMLILPEMSSLQLLNLSHVDLSTNGALLLVKSLADCQRVTAVELRHQAEAFIRFVPEKAEAAICKLTEYKLCKSNIEKLSRILENCPRLSELDLSHNLLRDEGVQCFVDYLPKLKISSSVSLNGNRITQVGALHLVNSMNTCEKVVAVEVSLGVEDQSLIKFVEEHVNGKTLRLRECSFEVIHLKKLVEILNRCPRLLTLELSSNSLHSQGLFSLLDSLVELSTIQTVKLEKNGLSSEQIEYFVKQFSSCHQHRDIRIEEPWLTGNAVVSLIAKCLTLQPYIKEIRVSRASINIITEGNSSLSSTFVAHPEKFLPALQSISFDDCDIEGQHLASLTIPIQKCHALQDLRFFQLKVDRKCADFFSAVIPYLQNLRNLTLDLKGAAEDELEMLAEALPDTTAFESLSLSHVVLSDRGAAVLGRELQKVPNLKSINLSQCSGWTAAQGRDLVIGLVQCVLLTEIRLDSVVLDEEGVNILAQGFSYLTSLKRLSLNNIRVVTSETFVNGTGILYLLASFRSFRQMEEIELESWRMGDSGINELVKYIPSWAELVKLSLSDNSVTDQAGEKLLAALSHCRVLQKLQLSKNQLGQASAAKLAQVLPLLPQLSDLNLSENKFGPKGSLALCDGLMSMKALKILHLTSIGSSDLVGVALSLKHCPSLEDISLSWNGCGDNLAQTLAEILPSCTKLKRLDLEANNISTAGATVIAKCLPSCLSIEVIRLWRNPIAKDDENLKDQRLNFSSV</sequence>
<evidence type="ECO:0000256" key="3">
    <source>
        <dbReference type="ARBA" id="ARBA00022741"/>
    </source>
</evidence>
<dbReference type="SMART" id="SM00367">
    <property type="entry name" value="LRR_CC"/>
    <property type="match status" value="6"/>
</dbReference>
<dbReference type="PANTHER" id="PTHR47189">
    <property type="entry name" value="MHC CLASS II TRANSACTIVATOR"/>
    <property type="match status" value="1"/>
</dbReference>
<dbReference type="Gene3D" id="1.10.533.20">
    <property type="match status" value="1"/>
</dbReference>
<comment type="caution">
    <text evidence="6">The sequence shown here is derived from an EMBL/GenBank/DDBJ whole genome shotgun (WGS) entry which is preliminary data.</text>
</comment>
<evidence type="ECO:0000256" key="1">
    <source>
        <dbReference type="ARBA" id="ARBA00022614"/>
    </source>
</evidence>
<evidence type="ECO:0000313" key="7">
    <source>
        <dbReference type="Proteomes" id="UP001187343"/>
    </source>
</evidence>
<keyword evidence="4" id="KW-0067">ATP-binding</keyword>
<dbReference type="GO" id="GO:0045944">
    <property type="term" value="P:positive regulation of transcription by RNA polymerase II"/>
    <property type="evidence" value="ECO:0007669"/>
    <property type="project" value="TreeGrafter"/>
</dbReference>
<dbReference type="InterPro" id="IPR001611">
    <property type="entry name" value="Leu-rich_rpt"/>
</dbReference>
<dbReference type="GO" id="GO:0045345">
    <property type="term" value="P:positive regulation of MHC class I biosynthetic process"/>
    <property type="evidence" value="ECO:0007669"/>
    <property type="project" value="TreeGrafter"/>
</dbReference>
<dbReference type="SUPFAM" id="SSF52540">
    <property type="entry name" value="P-loop containing nucleoside triphosphate hydrolases"/>
    <property type="match status" value="1"/>
</dbReference>
<dbReference type="PANTHER" id="PTHR47189:SF1">
    <property type="entry name" value="MHC CLASS II TRANSACTIVATOR"/>
    <property type="match status" value="1"/>
</dbReference>
<reference evidence="6" key="1">
    <citation type="submission" date="2023-08" db="EMBL/GenBank/DDBJ databases">
        <title>Chromosome-level Genome Assembly of mud carp (Cirrhinus molitorella).</title>
        <authorList>
            <person name="Liu H."/>
        </authorList>
    </citation>
    <scope>NUCLEOTIDE SEQUENCE</scope>
    <source>
        <strain evidence="6">Prfri</strain>
        <tissue evidence="6">Muscle</tissue>
    </source>
</reference>
<dbReference type="SUPFAM" id="SSF52047">
    <property type="entry name" value="RNI-like"/>
    <property type="match status" value="4"/>
</dbReference>
<protein>
    <recommendedName>
        <fullName evidence="5">NACHT domain-containing protein</fullName>
    </recommendedName>
</protein>
<dbReference type="Proteomes" id="UP001187343">
    <property type="component" value="Unassembled WGS sequence"/>
</dbReference>
<dbReference type="InterPro" id="IPR007111">
    <property type="entry name" value="NACHT_NTPase"/>
</dbReference>
<dbReference type="Pfam" id="PF13516">
    <property type="entry name" value="LRR_6"/>
    <property type="match status" value="4"/>
</dbReference>
<dbReference type="InterPro" id="IPR006553">
    <property type="entry name" value="Leu-rich_rpt_Cys-con_subtyp"/>
</dbReference>